<dbReference type="Proteomes" id="UP000735302">
    <property type="component" value="Unassembled WGS sequence"/>
</dbReference>
<comment type="caution">
    <text evidence="1">The sequence shown here is derived from an EMBL/GenBank/DDBJ whole genome shotgun (WGS) entry which is preliminary data.</text>
</comment>
<dbReference type="AlphaFoldDB" id="A0AAV4DG70"/>
<gene>
    <name evidence="1" type="ORF">PoB_006951700</name>
</gene>
<organism evidence="1 2">
    <name type="scientific">Plakobranchus ocellatus</name>
    <dbReference type="NCBI Taxonomy" id="259542"/>
    <lineage>
        <taxon>Eukaryota</taxon>
        <taxon>Metazoa</taxon>
        <taxon>Spiralia</taxon>
        <taxon>Lophotrochozoa</taxon>
        <taxon>Mollusca</taxon>
        <taxon>Gastropoda</taxon>
        <taxon>Heterobranchia</taxon>
        <taxon>Euthyneura</taxon>
        <taxon>Panpulmonata</taxon>
        <taxon>Sacoglossa</taxon>
        <taxon>Placobranchoidea</taxon>
        <taxon>Plakobranchidae</taxon>
        <taxon>Plakobranchus</taxon>
    </lineage>
</organism>
<accession>A0AAV4DG70</accession>
<reference evidence="1 2" key="1">
    <citation type="journal article" date="2021" name="Elife">
        <title>Chloroplast acquisition without the gene transfer in kleptoplastic sea slugs, Plakobranchus ocellatus.</title>
        <authorList>
            <person name="Maeda T."/>
            <person name="Takahashi S."/>
            <person name="Yoshida T."/>
            <person name="Shimamura S."/>
            <person name="Takaki Y."/>
            <person name="Nagai Y."/>
            <person name="Toyoda A."/>
            <person name="Suzuki Y."/>
            <person name="Arimoto A."/>
            <person name="Ishii H."/>
            <person name="Satoh N."/>
            <person name="Nishiyama T."/>
            <person name="Hasebe M."/>
            <person name="Maruyama T."/>
            <person name="Minagawa J."/>
            <person name="Obokata J."/>
            <person name="Shigenobu S."/>
        </authorList>
    </citation>
    <scope>NUCLEOTIDE SEQUENCE [LARGE SCALE GENOMIC DNA]</scope>
</reference>
<evidence type="ECO:0000313" key="1">
    <source>
        <dbReference type="EMBL" id="GFO43012.1"/>
    </source>
</evidence>
<protein>
    <submittedName>
        <fullName evidence="1">Uncharacterized protein</fullName>
    </submittedName>
</protein>
<name>A0AAV4DG70_9GAST</name>
<proteinExistence type="predicted"/>
<sequence>MFVQDRYLPGAFAQVYLREVPLIPHAGRTLTRAVKMLVRVMDHVVLCRRPVGPYLGGPRKDSEVAHHAATTSELYRKTDKVHAWSDLRGSTLGICSCIFLSTIVPIDMGIILCRVKRIFFVNGVLLR</sequence>
<evidence type="ECO:0000313" key="2">
    <source>
        <dbReference type="Proteomes" id="UP000735302"/>
    </source>
</evidence>
<keyword evidence="2" id="KW-1185">Reference proteome</keyword>
<dbReference type="EMBL" id="BLXT01007853">
    <property type="protein sequence ID" value="GFO43012.1"/>
    <property type="molecule type" value="Genomic_DNA"/>
</dbReference>